<accession>A0ACB7HJ29</accession>
<evidence type="ECO:0000313" key="2">
    <source>
        <dbReference type="Proteomes" id="UP000091857"/>
    </source>
</evidence>
<dbReference type="Proteomes" id="UP000091857">
    <property type="component" value="Chromosome 6"/>
</dbReference>
<sequence length="284" mass="32481">MERKQEKTGSMRVRLIGSREEEEKDVAELLLKCRSLGELRKHLLFIPRLTYAKASAAAVSLDKMFWSKPCPLALAPDSSLRIEERKYEGIRHFILTLLMFYSKQSKSIRGQNVAYRRIISQVDKPAIYEVFNMEKTFKMTFLLLYLYEIYNHDVELRVSKAGVNLLLTKWMKELEKIFYGNIVAYDAAMLQRLNLMSYVSCRNVFSDDGTSEPDATALQAAQACSHLLLFLLCFAVLQTAKGIAMARYVRQEVDCLSLTDKEAMCSGNFMFTSLDNTSSHAARS</sequence>
<dbReference type="EMBL" id="CM004392">
    <property type="protein sequence ID" value="KAG8652787.1"/>
    <property type="molecule type" value="Genomic_DNA"/>
</dbReference>
<name>A0ACB7HJ29_MANES</name>
<evidence type="ECO:0000313" key="1">
    <source>
        <dbReference type="EMBL" id="KAG8652787.1"/>
    </source>
</evidence>
<comment type="caution">
    <text evidence="1">The sequence shown here is derived from an EMBL/GenBank/DDBJ whole genome shotgun (WGS) entry which is preliminary data.</text>
</comment>
<proteinExistence type="predicted"/>
<protein>
    <submittedName>
        <fullName evidence="1">Uncharacterized protein</fullName>
    </submittedName>
</protein>
<gene>
    <name evidence="1" type="ORF">MANES_06G131601v8</name>
</gene>
<keyword evidence="2" id="KW-1185">Reference proteome</keyword>
<reference evidence="2" key="1">
    <citation type="journal article" date="2016" name="Nat. Biotechnol.">
        <title>Sequencing wild and cultivated cassava and related species reveals extensive interspecific hybridization and genetic diversity.</title>
        <authorList>
            <person name="Bredeson J.V."/>
            <person name="Lyons J.B."/>
            <person name="Prochnik S.E."/>
            <person name="Wu G.A."/>
            <person name="Ha C.M."/>
            <person name="Edsinger-Gonzales E."/>
            <person name="Grimwood J."/>
            <person name="Schmutz J."/>
            <person name="Rabbi I.Y."/>
            <person name="Egesi C."/>
            <person name="Nauluvula P."/>
            <person name="Lebot V."/>
            <person name="Ndunguru J."/>
            <person name="Mkamilo G."/>
            <person name="Bart R.S."/>
            <person name="Setter T.L."/>
            <person name="Gleadow R.M."/>
            <person name="Kulakow P."/>
            <person name="Ferguson M.E."/>
            <person name="Rounsley S."/>
            <person name="Rokhsar D.S."/>
        </authorList>
    </citation>
    <scope>NUCLEOTIDE SEQUENCE [LARGE SCALE GENOMIC DNA]</scope>
    <source>
        <strain evidence="2">cv. AM560-2</strain>
    </source>
</reference>
<organism evidence="1 2">
    <name type="scientific">Manihot esculenta</name>
    <name type="common">Cassava</name>
    <name type="synonym">Jatropha manihot</name>
    <dbReference type="NCBI Taxonomy" id="3983"/>
    <lineage>
        <taxon>Eukaryota</taxon>
        <taxon>Viridiplantae</taxon>
        <taxon>Streptophyta</taxon>
        <taxon>Embryophyta</taxon>
        <taxon>Tracheophyta</taxon>
        <taxon>Spermatophyta</taxon>
        <taxon>Magnoliopsida</taxon>
        <taxon>eudicotyledons</taxon>
        <taxon>Gunneridae</taxon>
        <taxon>Pentapetalae</taxon>
        <taxon>rosids</taxon>
        <taxon>fabids</taxon>
        <taxon>Malpighiales</taxon>
        <taxon>Euphorbiaceae</taxon>
        <taxon>Crotonoideae</taxon>
        <taxon>Manihoteae</taxon>
        <taxon>Manihot</taxon>
    </lineage>
</organism>